<dbReference type="Pfam" id="PF02518">
    <property type="entry name" value="HATPase_c"/>
    <property type="match status" value="1"/>
</dbReference>
<dbReference type="CDD" id="cd00075">
    <property type="entry name" value="HATPase"/>
    <property type="match status" value="1"/>
</dbReference>
<feature type="region of interest" description="Disordered" evidence="8">
    <location>
        <begin position="489"/>
        <end position="513"/>
    </location>
</feature>
<keyword evidence="7" id="KW-0902">Two-component regulatory system</keyword>
<evidence type="ECO:0000256" key="3">
    <source>
        <dbReference type="ARBA" id="ARBA00012438"/>
    </source>
</evidence>
<dbReference type="GO" id="GO:0005886">
    <property type="term" value="C:plasma membrane"/>
    <property type="evidence" value="ECO:0007669"/>
    <property type="project" value="TreeGrafter"/>
</dbReference>
<sequence length="513" mass="57757">MPQHPPFPKKLPPLRLKNVLIVLLLLVGLLPLCLSGLVATNSFRQSLLDTHKAEVQERSGILSTKLTRTGYLHNQDKKDNSLNSELEIIAQSYHGRILVVDQNYRIIEDSFHLAEGRYHIAPEVIRSFRGENATNYNADKYYMVQTTPIYDSLDVKAEDRVVEGVLLFISSTELQRTELQGVGETLRIFTVAVGLLLALISVILASLILRPFAELRAALRKVSVGNLNETVEQNSYLVTAQISEDVNATLRKLRALNESRQEFVSNVSHELKTPITSMRVLADSLISAGDAPLELYKEFMTDISKEIDREAKIIDDLLSLVRMDRSGTVLNRKETDMHEMLEQILKRLRPLAKVNQIELTLHTVREVTAEVDEVKLSLAIMNLVENGIKYNGNQKDGYVQVTLDADHQFCYIRVEDNGIGIPEDQQELVFERFHRVDKARSRETGGTGLGLAITKEIILLHQGMIRLTSEVGKGSTFLVRIPLKYIESSTPAQAASQKKSRRERGKRGEARGE</sequence>
<dbReference type="Gene3D" id="3.30.565.10">
    <property type="entry name" value="Histidine kinase-like ATPase, C-terminal domain"/>
    <property type="match status" value="1"/>
</dbReference>
<dbReference type="Gene3D" id="1.10.287.130">
    <property type="match status" value="1"/>
</dbReference>
<dbReference type="SMART" id="SM00387">
    <property type="entry name" value="HATPase_c"/>
    <property type="match status" value="1"/>
</dbReference>
<dbReference type="FunFam" id="3.30.565.10:FF:000006">
    <property type="entry name" value="Sensor histidine kinase WalK"/>
    <property type="match status" value="1"/>
</dbReference>
<evidence type="ECO:0000256" key="2">
    <source>
        <dbReference type="ARBA" id="ARBA00004370"/>
    </source>
</evidence>
<keyword evidence="13" id="KW-1185">Reference proteome</keyword>
<keyword evidence="6" id="KW-0418">Kinase</keyword>
<protein>
    <recommendedName>
        <fullName evidence="3">histidine kinase</fullName>
        <ecNumber evidence="3">2.7.13.3</ecNumber>
    </recommendedName>
</protein>
<evidence type="ECO:0000256" key="4">
    <source>
        <dbReference type="ARBA" id="ARBA00022553"/>
    </source>
</evidence>
<dbReference type="GO" id="GO:0016036">
    <property type="term" value="P:cellular response to phosphate starvation"/>
    <property type="evidence" value="ECO:0007669"/>
    <property type="project" value="TreeGrafter"/>
</dbReference>
<comment type="catalytic activity">
    <reaction evidence="1">
        <text>ATP + protein L-histidine = ADP + protein N-phospho-L-histidine.</text>
        <dbReference type="EC" id="2.7.13.3"/>
    </reaction>
</comment>
<keyword evidence="5" id="KW-0808">Transferase</keyword>
<dbReference type="GeneID" id="86941001"/>
<evidence type="ECO:0000259" key="11">
    <source>
        <dbReference type="PROSITE" id="PS50885"/>
    </source>
</evidence>
<dbReference type="SUPFAM" id="SSF55874">
    <property type="entry name" value="ATPase domain of HSP90 chaperone/DNA topoisomerase II/histidine kinase"/>
    <property type="match status" value="1"/>
</dbReference>
<dbReference type="InterPro" id="IPR003661">
    <property type="entry name" value="HisK_dim/P_dom"/>
</dbReference>
<dbReference type="Proteomes" id="UP000018466">
    <property type="component" value="Unassembled WGS sequence"/>
</dbReference>
<dbReference type="SUPFAM" id="SSF47384">
    <property type="entry name" value="Homodimeric domain of signal transducing histidine kinase"/>
    <property type="match status" value="1"/>
</dbReference>
<dbReference type="Gene3D" id="6.10.340.10">
    <property type="match status" value="1"/>
</dbReference>
<dbReference type="InterPro" id="IPR003660">
    <property type="entry name" value="HAMP_dom"/>
</dbReference>
<dbReference type="InterPro" id="IPR036097">
    <property type="entry name" value="HisK_dim/P_sf"/>
</dbReference>
<dbReference type="AlphaFoldDB" id="A0AA37DG68"/>
<accession>A0AA37DG68</accession>
<keyword evidence="9" id="KW-1133">Transmembrane helix</keyword>
<comment type="subcellular location">
    <subcellularLocation>
        <location evidence="2">Membrane</location>
    </subcellularLocation>
</comment>
<gene>
    <name evidence="12" type="ORF">HMPREF9623_01242</name>
</gene>
<dbReference type="InterPro" id="IPR005467">
    <property type="entry name" value="His_kinase_dom"/>
</dbReference>
<dbReference type="PROSITE" id="PS50885">
    <property type="entry name" value="HAMP"/>
    <property type="match status" value="1"/>
</dbReference>
<dbReference type="PANTHER" id="PTHR45453:SF1">
    <property type="entry name" value="PHOSPHATE REGULON SENSOR PROTEIN PHOR"/>
    <property type="match status" value="1"/>
</dbReference>
<dbReference type="InterPro" id="IPR036890">
    <property type="entry name" value="HATPase_C_sf"/>
</dbReference>
<dbReference type="PROSITE" id="PS50109">
    <property type="entry name" value="HIS_KIN"/>
    <property type="match status" value="1"/>
</dbReference>
<feature type="domain" description="Histidine kinase" evidence="10">
    <location>
        <begin position="266"/>
        <end position="485"/>
    </location>
</feature>
<evidence type="ECO:0000259" key="10">
    <source>
        <dbReference type="PROSITE" id="PS50109"/>
    </source>
</evidence>
<feature type="domain" description="HAMP" evidence="11">
    <location>
        <begin position="206"/>
        <end position="258"/>
    </location>
</feature>
<evidence type="ECO:0000256" key="6">
    <source>
        <dbReference type="ARBA" id="ARBA00022777"/>
    </source>
</evidence>
<evidence type="ECO:0000256" key="1">
    <source>
        <dbReference type="ARBA" id="ARBA00000085"/>
    </source>
</evidence>
<comment type="caution">
    <text evidence="12">The sequence shown here is derived from an EMBL/GenBank/DDBJ whole genome shotgun (WGS) entry which is preliminary data.</text>
</comment>
<evidence type="ECO:0000256" key="7">
    <source>
        <dbReference type="ARBA" id="ARBA00023012"/>
    </source>
</evidence>
<dbReference type="RefSeq" id="WP_009533075.1">
    <property type="nucleotide sequence ID" value="NZ_JH590863.1"/>
</dbReference>
<evidence type="ECO:0000256" key="8">
    <source>
        <dbReference type="SAM" id="MobiDB-lite"/>
    </source>
</evidence>
<dbReference type="EMBL" id="AGEL01000007">
    <property type="protein sequence ID" value="EHO16543.1"/>
    <property type="molecule type" value="Genomic_DNA"/>
</dbReference>
<dbReference type="GO" id="GO:0000155">
    <property type="term" value="F:phosphorelay sensor kinase activity"/>
    <property type="evidence" value="ECO:0007669"/>
    <property type="project" value="InterPro"/>
</dbReference>
<dbReference type="GO" id="GO:0004721">
    <property type="term" value="F:phosphoprotein phosphatase activity"/>
    <property type="evidence" value="ECO:0007669"/>
    <property type="project" value="TreeGrafter"/>
</dbReference>
<dbReference type="CDD" id="cd00082">
    <property type="entry name" value="HisKA"/>
    <property type="match status" value="1"/>
</dbReference>
<reference evidence="12 13" key="1">
    <citation type="submission" date="2011-10" db="EMBL/GenBank/DDBJ databases">
        <title>The Genome Sequence of Lachnospiraceae bacterium ACC2.</title>
        <authorList>
            <consortium name="The Broad Institute Genome Sequencing Platform"/>
            <person name="Earl A."/>
            <person name="Ward D."/>
            <person name="Feldgarden M."/>
            <person name="Gevers D."/>
            <person name="Sizova M."/>
            <person name="Hazen A."/>
            <person name="Epstein S."/>
            <person name="Young S.K."/>
            <person name="Zeng Q."/>
            <person name="Gargeya S."/>
            <person name="Fitzgerald M."/>
            <person name="Haas B."/>
            <person name="Abouelleil A."/>
            <person name="Alvarado L."/>
            <person name="Arachchi H.M."/>
            <person name="Berlin A."/>
            <person name="Brown A."/>
            <person name="Chapman S.B."/>
            <person name="Chen Z."/>
            <person name="Dunbar C."/>
            <person name="Freedman E."/>
            <person name="Gearin G."/>
            <person name="Goldberg J."/>
            <person name="Griggs A."/>
            <person name="Gujja S."/>
            <person name="Heiman D."/>
            <person name="Howarth C."/>
            <person name="Larson L."/>
            <person name="Lui A."/>
            <person name="MacDonald P.J.P."/>
            <person name="Montmayeur A."/>
            <person name="Murphy C."/>
            <person name="Neiman D."/>
            <person name="Pearson M."/>
            <person name="Priest M."/>
            <person name="Roberts A."/>
            <person name="Saif S."/>
            <person name="Shea T."/>
            <person name="Shenoy N."/>
            <person name="Sisk P."/>
            <person name="Stolte C."/>
            <person name="Sykes S."/>
            <person name="Wortman J."/>
            <person name="Nusbaum C."/>
            <person name="Birren B."/>
        </authorList>
    </citation>
    <scope>NUCLEOTIDE SEQUENCE [LARGE SCALE GENOMIC DNA]</scope>
    <source>
        <strain evidence="12 13">ACC2</strain>
    </source>
</reference>
<dbReference type="SMART" id="SM00388">
    <property type="entry name" value="HisKA"/>
    <property type="match status" value="1"/>
</dbReference>
<dbReference type="Pfam" id="PF00512">
    <property type="entry name" value="HisKA"/>
    <property type="match status" value="1"/>
</dbReference>
<keyword evidence="9" id="KW-0812">Transmembrane</keyword>
<dbReference type="PANTHER" id="PTHR45453">
    <property type="entry name" value="PHOSPHATE REGULON SENSOR PROTEIN PHOR"/>
    <property type="match status" value="1"/>
</dbReference>
<feature type="transmembrane region" description="Helical" evidence="9">
    <location>
        <begin position="188"/>
        <end position="209"/>
    </location>
</feature>
<evidence type="ECO:0000313" key="13">
    <source>
        <dbReference type="Proteomes" id="UP000018466"/>
    </source>
</evidence>
<dbReference type="InterPro" id="IPR004358">
    <property type="entry name" value="Sig_transdc_His_kin-like_C"/>
</dbReference>
<keyword evidence="4" id="KW-0597">Phosphoprotein</keyword>
<dbReference type="EC" id="2.7.13.3" evidence="3"/>
<dbReference type="Gene3D" id="3.30.450.20">
    <property type="entry name" value="PAS domain"/>
    <property type="match status" value="1"/>
</dbReference>
<evidence type="ECO:0000313" key="12">
    <source>
        <dbReference type="EMBL" id="EHO16543.1"/>
    </source>
</evidence>
<evidence type="ECO:0000256" key="9">
    <source>
        <dbReference type="SAM" id="Phobius"/>
    </source>
</evidence>
<keyword evidence="9" id="KW-0472">Membrane</keyword>
<dbReference type="PRINTS" id="PR00344">
    <property type="entry name" value="BCTRLSENSOR"/>
</dbReference>
<proteinExistence type="predicted"/>
<evidence type="ECO:0000256" key="5">
    <source>
        <dbReference type="ARBA" id="ARBA00022679"/>
    </source>
</evidence>
<organism evidence="12 13">
    <name type="scientific">Stomatobaculum longum</name>
    <dbReference type="NCBI Taxonomy" id="796942"/>
    <lineage>
        <taxon>Bacteria</taxon>
        <taxon>Bacillati</taxon>
        <taxon>Bacillota</taxon>
        <taxon>Clostridia</taxon>
        <taxon>Lachnospirales</taxon>
        <taxon>Lachnospiraceae</taxon>
        <taxon>Stomatobaculum</taxon>
    </lineage>
</organism>
<dbReference type="InterPro" id="IPR050351">
    <property type="entry name" value="BphY/WalK/GraS-like"/>
</dbReference>
<name>A0AA37DG68_9FIRM</name>
<dbReference type="InterPro" id="IPR003594">
    <property type="entry name" value="HATPase_dom"/>
</dbReference>